<organism evidence="2 3">
    <name type="scientific">Paroceanicella profunda</name>
    <dbReference type="NCBI Taxonomy" id="2579971"/>
    <lineage>
        <taxon>Bacteria</taxon>
        <taxon>Pseudomonadati</taxon>
        <taxon>Pseudomonadota</taxon>
        <taxon>Alphaproteobacteria</taxon>
        <taxon>Rhodobacterales</taxon>
        <taxon>Paracoccaceae</taxon>
        <taxon>Paroceanicella</taxon>
    </lineage>
</organism>
<geneLocation type="plasmid" evidence="3">
    <name>pd4m1d</name>
</geneLocation>
<dbReference type="KEGG" id="ppru:FDP22_23250"/>
<evidence type="ECO:0000256" key="1">
    <source>
        <dbReference type="SAM" id="Phobius"/>
    </source>
</evidence>
<dbReference type="InterPro" id="IPR005325">
    <property type="entry name" value="DUF308_memb"/>
</dbReference>
<feature type="transmembrane region" description="Helical" evidence="1">
    <location>
        <begin position="64"/>
        <end position="83"/>
    </location>
</feature>
<keyword evidence="1" id="KW-1133">Transmembrane helix</keyword>
<accession>A0A5B8G2G7</accession>
<dbReference type="InterPro" id="IPR052712">
    <property type="entry name" value="Acid_resist_chaperone_HdeD"/>
</dbReference>
<dbReference type="GO" id="GO:0005886">
    <property type="term" value="C:plasma membrane"/>
    <property type="evidence" value="ECO:0007669"/>
    <property type="project" value="TreeGrafter"/>
</dbReference>
<feature type="transmembrane region" description="Helical" evidence="1">
    <location>
        <begin position="89"/>
        <end position="111"/>
    </location>
</feature>
<dbReference type="OrthoDB" id="9815400at2"/>
<dbReference type="Proteomes" id="UP000305888">
    <property type="component" value="Plasmid pD4M1D"/>
</dbReference>
<evidence type="ECO:0000313" key="3">
    <source>
        <dbReference type="Proteomes" id="UP000305888"/>
    </source>
</evidence>
<evidence type="ECO:0000313" key="2">
    <source>
        <dbReference type="EMBL" id="QDL94805.1"/>
    </source>
</evidence>
<dbReference type="Pfam" id="PF03729">
    <property type="entry name" value="DUF308"/>
    <property type="match status" value="1"/>
</dbReference>
<keyword evidence="1" id="KW-0812">Transmembrane</keyword>
<feature type="transmembrane region" description="Helical" evidence="1">
    <location>
        <begin position="148"/>
        <end position="170"/>
    </location>
</feature>
<keyword evidence="2" id="KW-0614">Plasmid</keyword>
<protein>
    <submittedName>
        <fullName evidence="2">HdeD family acid-resistance protein</fullName>
    </submittedName>
</protein>
<keyword evidence="1" id="KW-0472">Membrane</keyword>
<name>A0A5B8G2G7_9RHOB</name>
<feature type="transmembrane region" description="Helical" evidence="1">
    <location>
        <begin position="12"/>
        <end position="29"/>
    </location>
</feature>
<dbReference type="AlphaFoldDB" id="A0A5B8G2G7"/>
<dbReference type="EMBL" id="CP040822">
    <property type="protein sequence ID" value="QDL94805.1"/>
    <property type="molecule type" value="Genomic_DNA"/>
</dbReference>
<dbReference type="PANTHER" id="PTHR34989:SF1">
    <property type="entry name" value="PROTEIN HDED"/>
    <property type="match status" value="1"/>
</dbReference>
<feature type="transmembrane region" description="Helical" evidence="1">
    <location>
        <begin position="35"/>
        <end position="57"/>
    </location>
</feature>
<reference evidence="2 3" key="1">
    <citation type="submission" date="2019-06" db="EMBL/GenBank/DDBJ databases">
        <title>Genome sequence of Rhodobacteraceae bacterium D4M1.</title>
        <authorList>
            <person name="Cao J."/>
        </authorList>
    </citation>
    <scope>NUCLEOTIDE SEQUENCE [LARGE SCALE GENOMIC DNA]</scope>
    <source>
        <strain evidence="2 3">D4M1</strain>
        <plasmid evidence="3">pd4m1d</plasmid>
    </source>
</reference>
<feature type="transmembrane region" description="Helical" evidence="1">
    <location>
        <begin position="123"/>
        <end position="142"/>
    </location>
</feature>
<dbReference type="PANTHER" id="PTHR34989">
    <property type="entry name" value="PROTEIN HDED"/>
    <property type="match status" value="1"/>
</dbReference>
<keyword evidence="3" id="KW-1185">Reference proteome</keyword>
<sequence length="182" mass="19966">MRESVRRHSFWYLVQGGMMTLAGLCALLFPVFSSLAITLVLGWLLVIGGVMRGIGLIASRHLPYFWLQAISVLLSLLVGLFILRNTGEGLLMLTLLLIILFLIGGISRVIFALSIRPFPNWGWVLLSGSASVVLAFFLYASLPVTALWLLGVCLGIELVGEGVSLSWLAWKVRTARRPVTTP</sequence>
<proteinExistence type="predicted"/>
<gene>
    <name evidence="2" type="ORF">FDP22_23250</name>
</gene>